<organism evidence="1">
    <name type="scientific">Amphimedon queenslandica</name>
    <name type="common">Sponge</name>
    <dbReference type="NCBI Taxonomy" id="400682"/>
    <lineage>
        <taxon>Eukaryota</taxon>
        <taxon>Metazoa</taxon>
        <taxon>Porifera</taxon>
        <taxon>Demospongiae</taxon>
        <taxon>Heteroscleromorpha</taxon>
        <taxon>Haplosclerida</taxon>
        <taxon>Niphatidae</taxon>
        <taxon>Amphimedon</taxon>
    </lineage>
</organism>
<reference evidence="1" key="1">
    <citation type="submission" date="2017-05" db="UniProtKB">
        <authorList>
            <consortium name="EnsemblMetazoa"/>
        </authorList>
    </citation>
    <scope>IDENTIFICATION</scope>
</reference>
<evidence type="ECO:0000313" key="1">
    <source>
        <dbReference type="EnsemblMetazoa" id="Aqu2.1.00654_001"/>
    </source>
</evidence>
<name>A0A1X7SF10_AMPQE</name>
<accession>A0A1X7SF10</accession>
<dbReference type="AlphaFoldDB" id="A0A1X7SF10"/>
<proteinExistence type="predicted"/>
<dbReference type="EnsemblMetazoa" id="Aqu2.1.00654_001">
    <property type="protein sequence ID" value="Aqu2.1.00654_001"/>
    <property type="gene ID" value="Aqu2.1.00654"/>
</dbReference>
<dbReference type="InParanoid" id="A0A1X7SF10"/>
<protein>
    <submittedName>
        <fullName evidence="1">Uncharacterized protein</fullName>
    </submittedName>
</protein>
<sequence>PVLFLLEEPLDHSMVSPPILHTSLPSVGALLKRLRPILVQDPLVDKIGQKYEIRLENLTISPTITNPITSQVESFTKEPLDEAEYSTHLIENPLTLHRPFSPKPITQYINEELQSLAGREGLEELEEDSLMDIGDIHVCKDLTQSLTRDRGGDVPAVTDRFLLASSFGDSVGNGSCSSAGLCFENLNNAGTNVAK</sequence>